<dbReference type="RefSeq" id="WP_161499801.1">
    <property type="nucleotide sequence ID" value="NZ_BLLM01000003.1"/>
</dbReference>
<proteinExistence type="predicted"/>
<evidence type="ECO:0000313" key="2">
    <source>
        <dbReference type="EMBL" id="QNE83204.1"/>
    </source>
</evidence>
<feature type="region of interest" description="Disordered" evidence="1">
    <location>
        <begin position="1"/>
        <end position="28"/>
    </location>
</feature>
<keyword evidence="3" id="KW-1185">Reference proteome</keyword>
<gene>
    <name evidence="2" type="ORF">F0345_20515</name>
</gene>
<accession>A0ABX6RT87</accession>
<evidence type="ECO:0000313" key="3">
    <source>
        <dbReference type="Proteomes" id="UP000515764"/>
    </source>
</evidence>
<protein>
    <submittedName>
        <fullName evidence="2">Uncharacterized protein</fullName>
    </submittedName>
</protein>
<organism evidence="2 3">
    <name type="scientific">Streptomyces rutgersensis</name>
    <dbReference type="NCBI Taxonomy" id="53451"/>
    <lineage>
        <taxon>Bacteria</taxon>
        <taxon>Bacillati</taxon>
        <taxon>Actinomycetota</taxon>
        <taxon>Actinomycetes</taxon>
        <taxon>Kitasatosporales</taxon>
        <taxon>Streptomycetaceae</taxon>
        <taxon>Streptomyces</taxon>
        <taxon>Streptomyces diastaticus group</taxon>
    </lineage>
</organism>
<name>A0ABX6RT87_9ACTN</name>
<evidence type="ECO:0000256" key="1">
    <source>
        <dbReference type="SAM" id="MobiDB-lite"/>
    </source>
</evidence>
<dbReference type="EMBL" id="CP045704">
    <property type="protein sequence ID" value="QNE83204.1"/>
    <property type="molecule type" value="Genomic_DNA"/>
</dbReference>
<sequence>MSLPVAGLPAPATGLPAPGAGPGAAMPVASSAIMGDAPVRRARVASSVEEGRTSSAA</sequence>
<reference evidence="3" key="1">
    <citation type="submission" date="2019-10" db="EMBL/GenBank/DDBJ databases">
        <title>Antimicrobial potential of Antarctic Bacteria.</title>
        <authorList>
            <person name="Benaud N."/>
            <person name="Edwards R.J."/>
            <person name="Ferrari B.C."/>
        </authorList>
    </citation>
    <scope>NUCLEOTIDE SEQUENCE [LARGE SCALE GENOMIC DNA]</scope>
    <source>
        <strain evidence="3">NBH77</strain>
    </source>
</reference>
<dbReference type="Proteomes" id="UP000515764">
    <property type="component" value="Chromosome"/>
</dbReference>